<comment type="function">
    <text evidence="7">Catalyzes the 2'-O methylation of guanosine at position 18 in tRNA.</text>
</comment>
<dbReference type="Proteomes" id="UP000265800">
    <property type="component" value="Unassembled WGS sequence"/>
</dbReference>
<keyword evidence="2 7" id="KW-0489">Methyltransferase</keyword>
<organism evidence="9 10">
    <name type="scientific">Meiothermus luteus</name>
    <dbReference type="NCBI Taxonomy" id="2026184"/>
    <lineage>
        <taxon>Bacteria</taxon>
        <taxon>Thermotogati</taxon>
        <taxon>Deinococcota</taxon>
        <taxon>Deinococci</taxon>
        <taxon>Thermales</taxon>
        <taxon>Thermaceae</taxon>
        <taxon>Meiothermus</taxon>
    </lineage>
</organism>
<dbReference type="SUPFAM" id="SSF75217">
    <property type="entry name" value="alpha/beta knot"/>
    <property type="match status" value="1"/>
</dbReference>
<dbReference type="GO" id="GO:0002938">
    <property type="term" value="P:tRNA guanine ribose methylation"/>
    <property type="evidence" value="ECO:0007669"/>
    <property type="project" value="UniProtKB-UniRule"/>
</dbReference>
<evidence type="ECO:0000259" key="8">
    <source>
        <dbReference type="Pfam" id="PF00588"/>
    </source>
</evidence>
<dbReference type="Pfam" id="PF00588">
    <property type="entry name" value="SpoU_methylase"/>
    <property type="match status" value="1"/>
</dbReference>
<dbReference type="PANTHER" id="PTHR43453:SF1">
    <property type="entry name" value="TRNA_RRNA METHYLTRANSFERASE SPOU TYPE DOMAIN-CONTAINING PROTEIN"/>
    <property type="match status" value="1"/>
</dbReference>
<comment type="caution">
    <text evidence="7">Lacks conserved residue(s) required for the propagation of feature annotation.</text>
</comment>
<dbReference type="InterPro" id="IPR029028">
    <property type="entry name" value="Alpha/beta_knot_MTases"/>
</dbReference>
<feature type="binding site" evidence="7">
    <location>
        <position position="142"/>
    </location>
    <ligand>
        <name>S-adenosyl-L-methionine</name>
        <dbReference type="ChEBI" id="CHEBI:59789"/>
    </ligand>
</feature>
<evidence type="ECO:0000256" key="7">
    <source>
        <dbReference type="HAMAP-Rule" id="MF_02060"/>
    </source>
</evidence>
<dbReference type="HAMAP" id="MF_02060">
    <property type="entry name" value="tRNA_methyltr_TrmH"/>
    <property type="match status" value="1"/>
</dbReference>
<keyword evidence="3 7" id="KW-0808">Transferase</keyword>
<evidence type="ECO:0000256" key="2">
    <source>
        <dbReference type="ARBA" id="ARBA00022603"/>
    </source>
</evidence>
<reference evidence="9 10" key="1">
    <citation type="submission" date="2018-08" db="EMBL/GenBank/DDBJ databases">
        <title>Meiothermus luteus KCTC 52599 genome sequencing project.</title>
        <authorList>
            <person name="Da Costa M.S."/>
            <person name="Albuquerque L."/>
            <person name="Raposo P."/>
            <person name="Froufe H.J.C."/>
            <person name="Barroso C.S."/>
            <person name="Egas C."/>
        </authorList>
    </citation>
    <scope>NUCLEOTIDE SEQUENCE [LARGE SCALE GENOMIC DNA]</scope>
    <source>
        <strain evidence="9 10">KCTC 52599</strain>
    </source>
</reference>
<evidence type="ECO:0000256" key="1">
    <source>
        <dbReference type="ARBA" id="ARBA00022555"/>
    </source>
</evidence>
<proteinExistence type="inferred from homology"/>
<dbReference type="EC" id="2.1.1.34" evidence="7"/>
<dbReference type="CDD" id="cd18092">
    <property type="entry name" value="SpoU-like_TrmH"/>
    <property type="match status" value="1"/>
</dbReference>
<dbReference type="InterPro" id="IPR029026">
    <property type="entry name" value="tRNA_m1G_MTases_N"/>
</dbReference>
<dbReference type="AlphaFoldDB" id="A0A399EQ07"/>
<keyword evidence="4 7" id="KW-0949">S-adenosyl-L-methionine</keyword>
<keyword evidence="10" id="KW-1185">Reference proteome</keyword>
<comment type="similarity">
    <text evidence="7">Belongs to the class IV-like SAM-binding methyltransferase superfamily. RNA methyltransferase TrmH family.</text>
</comment>
<evidence type="ECO:0000256" key="3">
    <source>
        <dbReference type="ARBA" id="ARBA00022679"/>
    </source>
</evidence>
<feature type="binding site" evidence="7">
    <location>
        <begin position="122"/>
        <end position="126"/>
    </location>
    <ligand>
        <name>S-adenosyl-L-methionine</name>
        <dbReference type="ChEBI" id="CHEBI:59789"/>
    </ligand>
</feature>
<dbReference type="EMBL" id="QWKZ01000042">
    <property type="protein sequence ID" value="RIH85633.1"/>
    <property type="molecule type" value="Genomic_DNA"/>
</dbReference>
<keyword evidence="6 7" id="KW-0694">RNA-binding</keyword>
<evidence type="ECO:0000313" key="9">
    <source>
        <dbReference type="EMBL" id="RIH85633.1"/>
    </source>
</evidence>
<dbReference type="Gene3D" id="3.40.1280.10">
    <property type="match status" value="1"/>
</dbReference>
<gene>
    <name evidence="7 9" type="primary">trmH</name>
    <name evidence="9" type="ORF">Mlute_01525</name>
</gene>
<dbReference type="InterPro" id="IPR033671">
    <property type="entry name" value="TrmH"/>
</dbReference>
<name>A0A399EQ07_9DEIN</name>
<dbReference type="InterPro" id="IPR001537">
    <property type="entry name" value="SpoU_MeTrfase"/>
</dbReference>
<evidence type="ECO:0000256" key="4">
    <source>
        <dbReference type="ARBA" id="ARBA00022691"/>
    </source>
</evidence>
<keyword evidence="5 7" id="KW-0819">tRNA processing</keyword>
<comment type="caution">
    <text evidence="9">The sequence shown here is derived from an EMBL/GenBank/DDBJ whole genome shotgun (WGS) entry which is preliminary data.</text>
</comment>
<dbReference type="PANTHER" id="PTHR43453">
    <property type="entry name" value="RRNA METHYLASE-LIKE"/>
    <property type="match status" value="1"/>
</dbReference>
<sequence>MRAVLDKRQPDLTVLMERVHKPHNFSAILRSCDAVGVLEAHAVPPKHGLPEVEEGLQLEGKTHLETSGSAVKWVALRVHEDTLSALTHLKAQGFQVLAAHLSEQAVDYREADYTRPTCILLGTEKWGVSPEAAALSDGHVRIPMLGMVQSLNVSVAAAVILFEAQRQRLRAGFYDQVRLAPEQYEAVLQEWIARHERGRG</sequence>
<evidence type="ECO:0000313" key="10">
    <source>
        <dbReference type="Proteomes" id="UP000265800"/>
    </source>
</evidence>
<protein>
    <recommendedName>
        <fullName evidence="7">tRNA (guanosine(18)-2'-O)-methyltransferase</fullName>
        <ecNumber evidence="7">2.1.1.34</ecNumber>
    </recommendedName>
    <alternativeName>
        <fullName evidence="7">tRNA [Gm18] methyltransferase</fullName>
    </alternativeName>
</protein>
<feature type="binding site" evidence="7">
    <location>
        <position position="151"/>
    </location>
    <ligand>
        <name>S-adenosyl-L-methionine</name>
        <dbReference type="ChEBI" id="CHEBI:59789"/>
    </ligand>
</feature>
<evidence type="ECO:0000256" key="6">
    <source>
        <dbReference type="ARBA" id="ARBA00022884"/>
    </source>
</evidence>
<dbReference type="GO" id="GO:0141100">
    <property type="term" value="F:tRNA (guanine(18)-2'-O)-methyltransferase activity"/>
    <property type="evidence" value="ECO:0007669"/>
    <property type="project" value="UniProtKB-UniRule"/>
</dbReference>
<feature type="domain" description="tRNA/rRNA methyltransferase SpoU type" evidence="8">
    <location>
        <begin position="12"/>
        <end position="162"/>
    </location>
</feature>
<dbReference type="GO" id="GO:0000049">
    <property type="term" value="F:tRNA binding"/>
    <property type="evidence" value="ECO:0007669"/>
    <property type="project" value="UniProtKB-UniRule"/>
</dbReference>
<accession>A0A399EQ07</accession>
<keyword evidence="1 7" id="KW-0820">tRNA-binding</keyword>
<comment type="catalytic activity">
    <reaction evidence="7">
        <text>guanosine(18) in tRNA + S-adenosyl-L-methionine = 2'-O-methylguanosine(18) in tRNA + S-adenosyl-L-homocysteine + H(+)</text>
        <dbReference type="Rhea" id="RHEA:20077"/>
        <dbReference type="Rhea" id="RHEA-COMP:10190"/>
        <dbReference type="Rhea" id="RHEA-COMP:10192"/>
        <dbReference type="ChEBI" id="CHEBI:15378"/>
        <dbReference type="ChEBI" id="CHEBI:57856"/>
        <dbReference type="ChEBI" id="CHEBI:59789"/>
        <dbReference type="ChEBI" id="CHEBI:74269"/>
        <dbReference type="ChEBI" id="CHEBI:74445"/>
        <dbReference type="EC" id="2.1.1.34"/>
    </reaction>
</comment>
<evidence type="ECO:0000256" key="5">
    <source>
        <dbReference type="ARBA" id="ARBA00022694"/>
    </source>
</evidence>